<gene>
    <name evidence="10 13" type="primary">glmS</name>
    <name evidence="13" type="ORF">MITSMUL_03416</name>
</gene>
<dbReference type="SUPFAM" id="SSF56235">
    <property type="entry name" value="N-terminal nucleophile aminohydrolases (Ntn hydrolases)"/>
    <property type="match status" value="1"/>
</dbReference>
<evidence type="ECO:0000256" key="5">
    <source>
        <dbReference type="ARBA" id="ARBA00022490"/>
    </source>
</evidence>
<dbReference type="STRING" id="500635.MITSMUL_03416"/>
<dbReference type="HAMAP" id="MF_00164">
    <property type="entry name" value="GlmS"/>
    <property type="match status" value="1"/>
</dbReference>
<dbReference type="Pfam" id="PF13522">
    <property type="entry name" value="GATase_6"/>
    <property type="match status" value="1"/>
</dbReference>
<comment type="subcellular location">
    <subcellularLocation>
        <location evidence="2 10">Cytoplasm</location>
    </subcellularLocation>
</comment>
<dbReference type="PANTHER" id="PTHR10937">
    <property type="entry name" value="GLUCOSAMINE--FRUCTOSE-6-PHOSPHATE AMINOTRANSFERASE, ISOMERIZING"/>
    <property type="match status" value="1"/>
</dbReference>
<dbReference type="GO" id="GO:0005829">
    <property type="term" value="C:cytosol"/>
    <property type="evidence" value="ECO:0007669"/>
    <property type="project" value="TreeGrafter"/>
</dbReference>
<dbReference type="eggNOG" id="COG0449">
    <property type="taxonomic scope" value="Bacteria"/>
</dbReference>
<evidence type="ECO:0000259" key="11">
    <source>
        <dbReference type="PROSITE" id="PS51278"/>
    </source>
</evidence>
<dbReference type="GO" id="GO:0006487">
    <property type="term" value="P:protein N-linked glycosylation"/>
    <property type="evidence" value="ECO:0007669"/>
    <property type="project" value="TreeGrafter"/>
</dbReference>
<feature type="active site" description="Nucleophile; for GATase activity" evidence="10">
    <location>
        <position position="73"/>
    </location>
</feature>
<dbReference type="GO" id="GO:0006047">
    <property type="term" value="P:UDP-N-acetylglucosamine metabolic process"/>
    <property type="evidence" value="ECO:0007669"/>
    <property type="project" value="TreeGrafter"/>
</dbReference>
<dbReference type="PROSITE" id="PS51464">
    <property type="entry name" value="SIS"/>
    <property type="match status" value="2"/>
</dbReference>
<feature type="domain" description="SIS" evidence="12">
    <location>
        <begin position="356"/>
        <end position="496"/>
    </location>
</feature>
<dbReference type="InterPro" id="IPR047084">
    <property type="entry name" value="GFAT_N"/>
</dbReference>
<dbReference type="HOGENOM" id="CLU_012520_5_2_9"/>
<dbReference type="InterPro" id="IPR001347">
    <property type="entry name" value="SIS_dom"/>
</dbReference>
<dbReference type="CDD" id="cd05009">
    <property type="entry name" value="SIS_GlmS_GlmD_2"/>
    <property type="match status" value="1"/>
</dbReference>
<evidence type="ECO:0000256" key="10">
    <source>
        <dbReference type="HAMAP-Rule" id="MF_00164"/>
    </source>
</evidence>
<dbReference type="GO" id="GO:0004360">
    <property type="term" value="F:glutamine-fructose-6-phosphate transaminase (isomerizing) activity"/>
    <property type="evidence" value="ECO:0007669"/>
    <property type="project" value="UniProtKB-UniRule"/>
</dbReference>
<feature type="initiator methionine" description="Removed" evidence="10">
    <location>
        <position position="72"/>
    </location>
</feature>
<evidence type="ECO:0000256" key="2">
    <source>
        <dbReference type="ARBA" id="ARBA00004496"/>
    </source>
</evidence>
<dbReference type="Pfam" id="PF01380">
    <property type="entry name" value="SIS"/>
    <property type="match status" value="2"/>
</dbReference>
<dbReference type="Gene3D" id="3.40.50.10490">
    <property type="entry name" value="Glucose-6-phosphate isomerase like protein, domain 1"/>
    <property type="match status" value="2"/>
</dbReference>
<keyword evidence="14" id="KW-1185">Reference proteome</keyword>
<dbReference type="FunFam" id="3.60.20.10:FF:000006">
    <property type="entry name" value="Glutamine--fructose-6-phosphate aminotransferase [isomerizing]"/>
    <property type="match status" value="1"/>
</dbReference>
<evidence type="ECO:0000256" key="7">
    <source>
        <dbReference type="ARBA" id="ARBA00022679"/>
    </source>
</evidence>
<protein>
    <recommendedName>
        <fullName evidence="4 10">Glutamine--fructose-6-phosphate aminotransferase [isomerizing]</fullName>
        <ecNumber evidence="3 10">2.6.1.16</ecNumber>
    </recommendedName>
    <alternativeName>
        <fullName evidence="10">D-fructose-6-phosphate amidotransferase</fullName>
    </alternativeName>
    <alternativeName>
        <fullName evidence="10">GFAT</fullName>
    </alternativeName>
    <alternativeName>
        <fullName evidence="10">Glucosamine-6-phosphate synthase</fullName>
    </alternativeName>
    <alternativeName>
        <fullName evidence="10">Hexosephosphate aminotransferase</fullName>
    </alternativeName>
    <alternativeName>
        <fullName evidence="10">L-glutamine--D-fructose-6-phosphate amidotransferase</fullName>
    </alternativeName>
</protein>
<dbReference type="AlphaFoldDB" id="C9KJS4"/>
<dbReference type="InterPro" id="IPR035466">
    <property type="entry name" value="GlmS/AgaS_SIS"/>
</dbReference>
<sequence length="680" mass="75393">MQQDCYRKEAILSASSPEVLPIGENEEKVVETSADAFRPSQSRGPDESGGVIPWDKVRFGDLLQEYQEVCIMCGIVGYVGDKQAAEFLLEGLSKLEYRGYDSAGIAVYDGNRIRVEKSVGRLAALRDKIKDDMPQGTMGIGHTRWATHGRPSDRNAHPHTDCSGDFVVVHNGIIENYLALKEELIEKGHVFKSETDTEVVAHLIEEVYNGDFVSSVREVLHRIEGSYSLVFMCRKHPGELICTKQDNPLVIGIGEGENFIASDIPAIIARTRRTYILNDGELAVVTKDSIKITNRRGEPVTKKVFEVNWNAEAAEKGGYEHFMLKEINEQPKAVRDTMSQRIAKDGKSIVMNELKWDADYLNSFNKIYIVACGTAYHAGLVGKFYIEKLARTVVEVDVASEFRYRDPIVDENTLFIAVSQSGETSDTLAAMKESKRLGAKTLALTNVVGSSIAREADQVLYTWAGPEIAVASTKAYTTQLILFFMLALYMAQIKKTQTPERIEELIAKLKNVPAQVSETLSDVEPIKTFAKQYGFNEDVFYIGRSLDYDVALEGALKLKEVSYIHAEAYAAGELKHGTLALIVEGVPVIALATQKSVYEKTLSNIKEVKARDAVVIGIAAEGDTELEKYVDHVMKVPETDELLIPILTVVPLQLLAYYAAITRGCDVDKPRNLAKSVTVE</sequence>
<comment type="catalytic activity">
    <reaction evidence="1 10">
        <text>D-fructose 6-phosphate + L-glutamine = D-glucosamine 6-phosphate + L-glutamate</text>
        <dbReference type="Rhea" id="RHEA:13237"/>
        <dbReference type="ChEBI" id="CHEBI:29985"/>
        <dbReference type="ChEBI" id="CHEBI:58359"/>
        <dbReference type="ChEBI" id="CHEBI:58725"/>
        <dbReference type="ChEBI" id="CHEBI:61527"/>
        <dbReference type="EC" id="2.6.1.16"/>
    </reaction>
</comment>
<dbReference type="NCBIfam" id="TIGR01135">
    <property type="entry name" value="glmS"/>
    <property type="match status" value="1"/>
</dbReference>
<evidence type="ECO:0000256" key="3">
    <source>
        <dbReference type="ARBA" id="ARBA00012916"/>
    </source>
</evidence>
<keyword evidence="8" id="KW-0677">Repeat</keyword>
<evidence type="ECO:0000256" key="9">
    <source>
        <dbReference type="ARBA" id="ARBA00022962"/>
    </source>
</evidence>
<evidence type="ECO:0000256" key="8">
    <source>
        <dbReference type="ARBA" id="ARBA00022737"/>
    </source>
</evidence>
<dbReference type="InterPro" id="IPR035490">
    <property type="entry name" value="GlmS/FrlB_SIS"/>
</dbReference>
<dbReference type="CDD" id="cd05008">
    <property type="entry name" value="SIS_GlmS_GlmD_1"/>
    <property type="match status" value="1"/>
</dbReference>
<comment type="function">
    <text evidence="10">Catalyzes the first step in hexosamine metabolism, converting fructose-6P into glucosamine-6P using glutamine as a nitrogen source.</text>
</comment>
<feature type="domain" description="Glutamine amidotransferase type-2" evidence="11">
    <location>
        <begin position="73"/>
        <end position="288"/>
    </location>
</feature>
<dbReference type="GO" id="GO:0006002">
    <property type="term" value="P:fructose 6-phosphate metabolic process"/>
    <property type="evidence" value="ECO:0007669"/>
    <property type="project" value="TreeGrafter"/>
</dbReference>
<dbReference type="SUPFAM" id="SSF53697">
    <property type="entry name" value="SIS domain"/>
    <property type="match status" value="1"/>
</dbReference>
<dbReference type="CDD" id="cd00714">
    <property type="entry name" value="GFAT"/>
    <property type="match status" value="1"/>
</dbReference>
<dbReference type="FunFam" id="3.40.50.10490:FF:000001">
    <property type="entry name" value="Glutamine--fructose-6-phosphate aminotransferase [isomerizing]"/>
    <property type="match status" value="1"/>
</dbReference>
<dbReference type="EMBL" id="ABWK02000005">
    <property type="protein sequence ID" value="EEX69833.1"/>
    <property type="molecule type" value="Genomic_DNA"/>
</dbReference>
<dbReference type="InterPro" id="IPR029055">
    <property type="entry name" value="Ntn_hydrolases_N"/>
</dbReference>
<evidence type="ECO:0000256" key="6">
    <source>
        <dbReference type="ARBA" id="ARBA00022576"/>
    </source>
</evidence>
<dbReference type="Gene3D" id="3.60.20.10">
    <property type="entry name" value="Glutamine Phosphoribosylpyrophosphate, subunit 1, domain 1"/>
    <property type="match status" value="1"/>
</dbReference>
<keyword evidence="5 10" id="KW-0963">Cytoplasm</keyword>
<organism evidence="13 14">
    <name type="scientific">Mitsuokella multacida DSM 20544</name>
    <dbReference type="NCBI Taxonomy" id="500635"/>
    <lineage>
        <taxon>Bacteria</taxon>
        <taxon>Bacillati</taxon>
        <taxon>Bacillota</taxon>
        <taxon>Negativicutes</taxon>
        <taxon>Selenomonadales</taxon>
        <taxon>Selenomonadaceae</taxon>
        <taxon>Mitsuokella</taxon>
    </lineage>
</organism>
<proteinExistence type="inferred from homology"/>
<dbReference type="InterPro" id="IPR046348">
    <property type="entry name" value="SIS_dom_sf"/>
</dbReference>
<dbReference type="GO" id="GO:0005975">
    <property type="term" value="P:carbohydrate metabolic process"/>
    <property type="evidence" value="ECO:0007669"/>
    <property type="project" value="UniProtKB-UniRule"/>
</dbReference>
<dbReference type="PATRIC" id="fig|500635.8.peg.826"/>
<comment type="subunit">
    <text evidence="10">Homodimer.</text>
</comment>
<feature type="domain" description="SIS" evidence="12">
    <location>
        <begin position="529"/>
        <end position="670"/>
    </location>
</feature>
<name>C9KJS4_9FIRM</name>
<evidence type="ECO:0000256" key="1">
    <source>
        <dbReference type="ARBA" id="ARBA00001031"/>
    </source>
</evidence>
<dbReference type="PANTHER" id="PTHR10937:SF0">
    <property type="entry name" value="GLUTAMINE--FRUCTOSE-6-PHOSPHATE TRANSAMINASE (ISOMERIZING)"/>
    <property type="match status" value="1"/>
</dbReference>
<feature type="active site" description="For Fru-6P isomerization activity" evidence="10">
    <location>
        <position position="675"/>
    </location>
</feature>
<reference evidence="13" key="1">
    <citation type="submission" date="2009-09" db="EMBL/GenBank/DDBJ databases">
        <authorList>
            <person name="Weinstock G."/>
            <person name="Sodergren E."/>
            <person name="Clifton S."/>
            <person name="Fulton L."/>
            <person name="Fulton B."/>
            <person name="Courtney L."/>
            <person name="Fronick C."/>
            <person name="Harrison M."/>
            <person name="Strong C."/>
            <person name="Farmer C."/>
            <person name="Delahaunty K."/>
            <person name="Markovic C."/>
            <person name="Hall O."/>
            <person name="Minx P."/>
            <person name="Tomlinson C."/>
            <person name="Mitreva M."/>
            <person name="Nelson J."/>
            <person name="Hou S."/>
            <person name="Wollam A."/>
            <person name="Pepin K.H."/>
            <person name="Johnson M."/>
            <person name="Bhonagiri V."/>
            <person name="Nash W.E."/>
            <person name="Warren W."/>
            <person name="Chinwalla A."/>
            <person name="Mardis E.R."/>
            <person name="Wilson R.K."/>
        </authorList>
    </citation>
    <scope>NUCLEOTIDE SEQUENCE [LARGE SCALE GENOMIC DNA]</scope>
    <source>
        <strain evidence="13">DSM 20544</strain>
    </source>
</reference>
<dbReference type="Proteomes" id="UP000003671">
    <property type="component" value="Unassembled WGS sequence"/>
</dbReference>
<accession>C9KJS4</accession>
<evidence type="ECO:0000313" key="13">
    <source>
        <dbReference type="EMBL" id="EEX69833.1"/>
    </source>
</evidence>
<dbReference type="EC" id="2.6.1.16" evidence="3 10"/>
<comment type="caution">
    <text evidence="13">The sequence shown here is derived from an EMBL/GenBank/DDBJ whole genome shotgun (WGS) entry which is preliminary data.</text>
</comment>
<evidence type="ECO:0000259" key="12">
    <source>
        <dbReference type="PROSITE" id="PS51464"/>
    </source>
</evidence>
<dbReference type="GO" id="GO:0097367">
    <property type="term" value="F:carbohydrate derivative binding"/>
    <property type="evidence" value="ECO:0007669"/>
    <property type="project" value="InterPro"/>
</dbReference>
<dbReference type="InterPro" id="IPR017932">
    <property type="entry name" value="GATase_2_dom"/>
</dbReference>
<evidence type="ECO:0000256" key="4">
    <source>
        <dbReference type="ARBA" id="ARBA00016090"/>
    </source>
</evidence>
<keyword evidence="9" id="KW-0315">Glutamine amidotransferase</keyword>
<keyword evidence="7 10" id="KW-0808">Transferase</keyword>
<dbReference type="InterPro" id="IPR005855">
    <property type="entry name" value="GFAT"/>
</dbReference>
<dbReference type="PROSITE" id="PS51278">
    <property type="entry name" value="GATASE_TYPE_2"/>
    <property type="match status" value="1"/>
</dbReference>
<dbReference type="NCBIfam" id="NF001484">
    <property type="entry name" value="PRK00331.1"/>
    <property type="match status" value="1"/>
</dbReference>
<keyword evidence="6 10" id="KW-0032">Aminotransferase</keyword>
<evidence type="ECO:0000313" key="14">
    <source>
        <dbReference type="Proteomes" id="UP000003671"/>
    </source>
</evidence>